<keyword evidence="2" id="KW-1185">Reference proteome</keyword>
<evidence type="ECO:0000313" key="2">
    <source>
        <dbReference type="Proteomes" id="UP000821853"/>
    </source>
</evidence>
<gene>
    <name evidence="1" type="ORF">HPB48_015799</name>
</gene>
<name>A0A9J6GH89_HAELO</name>
<dbReference type="VEuPathDB" id="VectorBase:HLOH_064094"/>
<dbReference type="OrthoDB" id="7477923at2759"/>
<evidence type="ECO:0000313" key="1">
    <source>
        <dbReference type="EMBL" id="KAH9374515.1"/>
    </source>
</evidence>
<dbReference type="Proteomes" id="UP000821853">
    <property type="component" value="Chromosome 4"/>
</dbReference>
<organism evidence="1 2">
    <name type="scientific">Haemaphysalis longicornis</name>
    <name type="common">Bush tick</name>
    <dbReference type="NCBI Taxonomy" id="44386"/>
    <lineage>
        <taxon>Eukaryota</taxon>
        <taxon>Metazoa</taxon>
        <taxon>Ecdysozoa</taxon>
        <taxon>Arthropoda</taxon>
        <taxon>Chelicerata</taxon>
        <taxon>Arachnida</taxon>
        <taxon>Acari</taxon>
        <taxon>Parasitiformes</taxon>
        <taxon>Ixodida</taxon>
        <taxon>Ixodoidea</taxon>
        <taxon>Ixodidae</taxon>
        <taxon>Haemaphysalinae</taxon>
        <taxon>Haemaphysalis</taxon>
    </lineage>
</organism>
<protein>
    <recommendedName>
        <fullName evidence="3">CCHC-type domain-containing protein</fullName>
    </recommendedName>
</protein>
<reference evidence="1 2" key="1">
    <citation type="journal article" date="2020" name="Cell">
        <title>Large-Scale Comparative Analyses of Tick Genomes Elucidate Their Genetic Diversity and Vector Capacities.</title>
        <authorList>
            <consortium name="Tick Genome and Microbiome Consortium (TIGMIC)"/>
            <person name="Jia N."/>
            <person name="Wang J."/>
            <person name="Shi W."/>
            <person name="Du L."/>
            <person name="Sun Y."/>
            <person name="Zhan W."/>
            <person name="Jiang J.F."/>
            <person name="Wang Q."/>
            <person name="Zhang B."/>
            <person name="Ji P."/>
            <person name="Bell-Sakyi L."/>
            <person name="Cui X.M."/>
            <person name="Yuan T.T."/>
            <person name="Jiang B.G."/>
            <person name="Yang W.F."/>
            <person name="Lam T.T."/>
            <person name="Chang Q.C."/>
            <person name="Ding S.J."/>
            <person name="Wang X.J."/>
            <person name="Zhu J.G."/>
            <person name="Ruan X.D."/>
            <person name="Zhao L."/>
            <person name="Wei J.T."/>
            <person name="Ye R.Z."/>
            <person name="Que T.C."/>
            <person name="Du C.H."/>
            <person name="Zhou Y.H."/>
            <person name="Cheng J.X."/>
            <person name="Dai P.F."/>
            <person name="Guo W.B."/>
            <person name="Han X.H."/>
            <person name="Huang E.J."/>
            <person name="Li L.F."/>
            <person name="Wei W."/>
            <person name="Gao Y.C."/>
            <person name="Liu J.Z."/>
            <person name="Shao H.Z."/>
            <person name="Wang X."/>
            <person name="Wang C.C."/>
            <person name="Yang T.C."/>
            <person name="Huo Q.B."/>
            <person name="Li W."/>
            <person name="Chen H.Y."/>
            <person name="Chen S.E."/>
            <person name="Zhou L.G."/>
            <person name="Ni X.B."/>
            <person name="Tian J.H."/>
            <person name="Sheng Y."/>
            <person name="Liu T."/>
            <person name="Pan Y.S."/>
            <person name="Xia L.Y."/>
            <person name="Li J."/>
            <person name="Zhao F."/>
            <person name="Cao W.C."/>
        </authorList>
    </citation>
    <scope>NUCLEOTIDE SEQUENCE [LARGE SCALE GENOMIC DNA]</scope>
    <source>
        <strain evidence="1">HaeL-2018</strain>
    </source>
</reference>
<accession>A0A9J6GH89</accession>
<dbReference type="EMBL" id="JABSTR010000006">
    <property type="protein sequence ID" value="KAH9374515.1"/>
    <property type="molecule type" value="Genomic_DNA"/>
</dbReference>
<dbReference type="AlphaFoldDB" id="A0A9J6GH89"/>
<evidence type="ECO:0008006" key="3">
    <source>
        <dbReference type="Google" id="ProtNLM"/>
    </source>
</evidence>
<sequence length="161" mass="17473">MTSLCGITVAPQLASKEPRAKKVTGVVRGIDIPGTAAELDPHIRSPKEIVEANRSGNSLFLTFVGGTLPEHIYLANVRSPVLPTTPRPLQCYKCGRFNHIRVTCLRATRCERCAGDHDEADCTKPNSSVANCNRITVLLPQCPHWQKGEKSSHGGCSKKDA</sequence>
<comment type="caution">
    <text evidence="1">The sequence shown here is derived from an EMBL/GenBank/DDBJ whole genome shotgun (WGS) entry which is preliminary data.</text>
</comment>
<proteinExistence type="predicted"/>